<accession>A0A0P1GDC9</accession>
<dbReference type="Gene3D" id="1.10.530.10">
    <property type="match status" value="1"/>
</dbReference>
<evidence type="ECO:0000259" key="1">
    <source>
        <dbReference type="Pfam" id="PF19489"/>
    </source>
</evidence>
<dbReference type="SUPFAM" id="SSF53955">
    <property type="entry name" value="Lysozyme-like"/>
    <property type="match status" value="1"/>
</dbReference>
<dbReference type="RefSeq" id="WP_058290373.1">
    <property type="nucleotide sequence ID" value="NZ_CYSD01000037.1"/>
</dbReference>
<feature type="domain" description="Transglycosylase SLT" evidence="1">
    <location>
        <begin position="8"/>
        <end position="191"/>
    </location>
</feature>
<gene>
    <name evidence="2" type="ORF">TRM7557_02331</name>
</gene>
<evidence type="ECO:0000313" key="2">
    <source>
        <dbReference type="EMBL" id="CUH79308.1"/>
    </source>
</evidence>
<reference evidence="2 3" key="1">
    <citation type="submission" date="2015-09" db="EMBL/GenBank/DDBJ databases">
        <authorList>
            <consortium name="Swine Surveillance"/>
        </authorList>
    </citation>
    <scope>NUCLEOTIDE SEQUENCE [LARGE SCALE GENOMIC DNA]</scope>
    <source>
        <strain evidence="2 3">CECT 7557</strain>
    </source>
</reference>
<dbReference type="AlphaFoldDB" id="A0A0P1GDC9"/>
<dbReference type="OrthoDB" id="9789144at2"/>
<protein>
    <recommendedName>
        <fullName evidence="1">Transglycosylase SLT domain-containing protein</fullName>
    </recommendedName>
</protein>
<keyword evidence="3" id="KW-1185">Reference proteome</keyword>
<dbReference type="InterPro" id="IPR045795">
    <property type="entry name" value="SLT_4"/>
</dbReference>
<dbReference type="PROSITE" id="PS51257">
    <property type="entry name" value="PROKAR_LIPOPROTEIN"/>
    <property type="match status" value="1"/>
</dbReference>
<evidence type="ECO:0000313" key="3">
    <source>
        <dbReference type="Proteomes" id="UP000052022"/>
    </source>
</evidence>
<dbReference type="CDD" id="cd00442">
    <property type="entry name" value="Lyz-like"/>
    <property type="match status" value="1"/>
</dbReference>
<dbReference type="STRING" id="928856.SAMN04488049_101387"/>
<dbReference type="Proteomes" id="UP000052022">
    <property type="component" value="Unassembled WGS sequence"/>
</dbReference>
<proteinExistence type="predicted"/>
<dbReference type="InterPro" id="IPR023346">
    <property type="entry name" value="Lysozyme-like_dom_sf"/>
</dbReference>
<sequence length="195" mass="22107">MSRIIGALALLLVLASCGGGDRTPPRNLDNACSIISQRPHYLRAFRAAERRWGVPVHVQMATIYQESKFDGDARTPHKYVLGVIPMGRVSSAYGYGQALDGTWDDYKKATGRRTARRDRIQDATDFMGWYMNESKRRNGISLHDARNQYLAYHEGHGGYARRSYRSKAWLMRVANSVSARSNAYQAQLASCRKFR</sequence>
<dbReference type="Pfam" id="PF19489">
    <property type="entry name" value="SLT_4"/>
    <property type="match status" value="1"/>
</dbReference>
<dbReference type="EMBL" id="CYSD01000037">
    <property type="protein sequence ID" value="CUH79308.1"/>
    <property type="molecule type" value="Genomic_DNA"/>
</dbReference>
<name>A0A0P1GDC9_9RHOB</name>
<organism evidence="2 3">
    <name type="scientific">Tritonibacter multivorans</name>
    <dbReference type="NCBI Taxonomy" id="928856"/>
    <lineage>
        <taxon>Bacteria</taxon>
        <taxon>Pseudomonadati</taxon>
        <taxon>Pseudomonadota</taxon>
        <taxon>Alphaproteobacteria</taxon>
        <taxon>Rhodobacterales</taxon>
        <taxon>Paracoccaceae</taxon>
        <taxon>Tritonibacter</taxon>
    </lineage>
</organism>